<dbReference type="RefSeq" id="WP_147647636.1">
    <property type="nucleotide sequence ID" value="NZ_CP042806.1"/>
</dbReference>
<reference evidence="2 3" key="1">
    <citation type="submission" date="2019-08" db="EMBL/GenBank/DDBJ databases">
        <title>Complete genome sequence of Terriglobus albidus strain ORNL.</title>
        <authorList>
            <person name="Podar M."/>
        </authorList>
    </citation>
    <scope>NUCLEOTIDE SEQUENCE [LARGE SCALE GENOMIC DNA]</scope>
    <source>
        <strain evidence="2 3">ORNL</strain>
    </source>
</reference>
<evidence type="ECO:0000256" key="1">
    <source>
        <dbReference type="SAM" id="SignalP"/>
    </source>
</evidence>
<name>A0A5B9EEG3_9BACT</name>
<evidence type="ECO:0000313" key="2">
    <source>
        <dbReference type="EMBL" id="QEE28446.1"/>
    </source>
</evidence>
<dbReference type="OrthoDB" id="120129at2"/>
<dbReference type="AlphaFoldDB" id="A0A5B9EEG3"/>
<proteinExistence type="predicted"/>
<dbReference type="EMBL" id="CP042806">
    <property type="protein sequence ID" value="QEE28446.1"/>
    <property type="molecule type" value="Genomic_DNA"/>
</dbReference>
<gene>
    <name evidence="2" type="ORF">FTW19_10805</name>
</gene>
<evidence type="ECO:0000313" key="3">
    <source>
        <dbReference type="Proteomes" id="UP000321820"/>
    </source>
</evidence>
<feature type="signal peptide" evidence="1">
    <location>
        <begin position="1"/>
        <end position="19"/>
    </location>
</feature>
<sequence length="188" mass="21096">MIRSVLFLSLLLPGLLVPALPAQQSRKANIWKQTLTERLPLLGHRNWILVVDSAYPLQTSPGVEVVETDAGQIEVTRAVLAQIKDSIHVRPVIFMDAELPFLTEEDSPGANAYRQQISAVLHNYTIQNELHEQLIAQVSNAGKEFRILVLKTRLTVPYSSVFIRLDCKYVSADAEDRLRARMKSGVQP</sequence>
<evidence type="ECO:0008006" key="4">
    <source>
        <dbReference type="Google" id="ProtNLM"/>
    </source>
</evidence>
<protein>
    <recommendedName>
        <fullName evidence="4">D-ribose pyranase</fullName>
    </recommendedName>
</protein>
<keyword evidence="3" id="KW-1185">Reference proteome</keyword>
<organism evidence="2 3">
    <name type="scientific">Terriglobus albidus</name>
    <dbReference type="NCBI Taxonomy" id="1592106"/>
    <lineage>
        <taxon>Bacteria</taxon>
        <taxon>Pseudomonadati</taxon>
        <taxon>Acidobacteriota</taxon>
        <taxon>Terriglobia</taxon>
        <taxon>Terriglobales</taxon>
        <taxon>Acidobacteriaceae</taxon>
        <taxon>Terriglobus</taxon>
    </lineage>
</organism>
<dbReference type="Proteomes" id="UP000321820">
    <property type="component" value="Chromosome"/>
</dbReference>
<keyword evidence="1" id="KW-0732">Signal</keyword>
<accession>A0A5B9EEG3</accession>
<dbReference type="KEGG" id="talb:FTW19_10805"/>
<feature type="chain" id="PRO_5022836566" description="D-ribose pyranase" evidence="1">
    <location>
        <begin position="20"/>
        <end position="188"/>
    </location>
</feature>